<comment type="subcellular location">
    <subcellularLocation>
        <location evidence="1">Membrane</location>
        <topology evidence="1">Single-pass type I membrane protein</topology>
    </subcellularLocation>
    <subcellularLocation>
        <location evidence="2 22">Secreted</location>
        <location evidence="2 22">Extracellular space</location>
        <location evidence="2 22">Extracellular matrix</location>
    </subcellularLocation>
</comment>
<evidence type="ECO:0000256" key="3">
    <source>
        <dbReference type="ARBA" id="ARBA00005683"/>
    </source>
</evidence>
<evidence type="ECO:0000256" key="23">
    <source>
        <dbReference type="SAM" id="MobiDB-lite"/>
    </source>
</evidence>
<dbReference type="InterPro" id="IPR000333">
    <property type="entry name" value="TGFB_receptor"/>
</dbReference>
<dbReference type="OrthoDB" id="5877487at2759"/>
<dbReference type="GO" id="GO:0005102">
    <property type="term" value="F:signaling receptor binding"/>
    <property type="evidence" value="ECO:0007669"/>
    <property type="project" value="InterPro"/>
</dbReference>
<evidence type="ECO:0000256" key="19">
    <source>
        <dbReference type="ARBA" id="ARBA00023170"/>
    </source>
</evidence>
<dbReference type="InterPro" id="IPR000719">
    <property type="entry name" value="Prot_kinase_dom"/>
</dbReference>
<dbReference type="SMART" id="SM00220">
    <property type="entry name" value="S_TKc"/>
    <property type="match status" value="1"/>
</dbReference>
<dbReference type="PROSITE" id="PS00108">
    <property type="entry name" value="PROTEIN_KINASE_ST"/>
    <property type="match status" value="1"/>
</dbReference>
<evidence type="ECO:0000259" key="25">
    <source>
        <dbReference type="PROSITE" id="PS51256"/>
    </source>
</evidence>
<evidence type="ECO:0000256" key="21">
    <source>
        <dbReference type="PROSITE-ProRule" id="PRU10141"/>
    </source>
</evidence>
<accession>A0A498SB44</accession>
<evidence type="ECO:0000256" key="7">
    <source>
        <dbReference type="ARBA" id="ARBA00022527"/>
    </source>
</evidence>
<keyword evidence="7" id="KW-0723">Serine/threonine-protein kinase</keyword>
<keyword evidence="19" id="KW-0675">Receptor</keyword>
<dbReference type="Gene3D" id="3.30.2460.20">
    <property type="match status" value="1"/>
</dbReference>
<protein>
    <recommendedName>
        <fullName evidence="22">Protein Wnt</fullName>
    </recommendedName>
</protein>
<dbReference type="InterPro" id="IPR008271">
    <property type="entry name" value="Ser/Thr_kinase_AS"/>
</dbReference>
<sequence length="2055" mass="230456">MSTEESDASLMGLDWETWQRVTQTRGLTAASGTNYDAAAMPSQKAICYGFYPSIELESMLLINCKKCGLILKDVGYGHHMRSQHGYHIKSGSGDECQSFLLSPPRHVVSPRLEIPILSPPYRRLSTPIASPKESSGRNGNIISQATSTRYSVEQKDDLKLSLRVSRHEVSSEASGQSSSILPNGTKDEVRISAKVNRRLNGKMKNKKGKKRRRDSSDEDNFSLEHFRQKKRLSKKEQSAEEVNKSASSNILVRHDNTGDNHICNGAATTSQSVKASTDIDRVPTEALTHSPAGTLTQPPTEALTEPATETLTQPASAASTLLSTDTKVQPATALKSIDNLERLQKENEETFGAKEQAEVIPHCSEQWDETGLDAVLSQDVALFPALKLEKSETQQNWTSNTTFSLEDSANESYLCEDFDPQRFYVPSPPLLSPVAEKDCYLIDPLTAPIASPQEDIYYDHHVEDLLLQPDERLISNGYQEMVDLSRPSPIHPNEDLDLNDYSPVRHRSVVIEDEEDANANRGNTEIRYPIEEKIVATGPCLYGYSRGEVSEDARNRHFSRNEESYMGSDFSHRTHPPVEQKICLHHQQPRCPQLVSVAFVPQKRSSRTCSSPLMEGFCADNVSYRDTYMDPEQKIYYPNARLLTVPINGKTTVDYPPQTRSSSPDIFLSEQNHGMHDLPDDVERLPQLPSFHNNIAEEMHREIRDPVQLEIANQGLQQHFDQINYNLRSERSRLSLGRNSAIKISKEAVFEHPYDYSPGTPANLHGTRNSSYVPHMTRKKGFSPRVFRTVRSHADTVQQPATSQITPHEVCVPIHGKTVIRPDYRYVYIPSKSSHSADLDHIYNRQRKDREREMNEFGCTEVRHAEHQSRVEPTIRQIAVPKVQPTVLNRVRPLTTTNVGSARTVKVPLHRRFGHHHSSSGTEKTLVFHPELKNERSSYPATSIPDVVRINSKERMYPTYGLNSYTATGNIQRGVNVASRNKQRSNCTSSYQIQQNTTPRQTTRKTKVAPPADDMEARFGANYIGSHLLNNGTVRDCSSFALSMENRPNVPHGITVQIAQLRDASFASIRSGNPHTVTVVPVPVLSRSFQGCAFFVPDQDYIEVSGNAWNWGHKQDLDSAERYDADGDLSVPIDAQGRPYHFNSSKVESEADRKRKSAPARYEDERSFCYCNYAPEFCGGFTNFTCIKHLEASCFHFTEEIYDETLKQVETVHLFGCAPLTRGSGGSYFTCKAHLVAHARPKSIACCREGNYCNLNLSVPAYANVSPEGVIVDRYASYMTVTVIIFLSVFSGIALLIFWRGNFIALKLKPSLHRSTQVMDADEIEKAPMLCDISSGSGSGFASLNQRTVAQDLQFLSVVGKGRYGEVKKACYRGDRIVAVKTFYTTEEDSWKNEKEIYQTQMLNHENILQFVAADIGSEDSITRMLLITDFHAYGSLFEYLQRGETLSVSEALHLAYSAVCGLEHLHSALHGTGTPQKPSIVHRDVKSKNIIVKRPYVCCIADFGLALTEDMVKTRTDINIQVGTKRYMAPELLDKSLNVKNFHHFKMADIYSFALVIWEILRRIQEDNCLSRASESDSGIGSSGSGSGTTKLIPGLTANSDAPRYITNVSSGVVNNQSISDNSMSLKARPPMQPFDGMVDPDPSFEQMRKLVCFEGKRPLLEDAWIRDPCLKEICELMNECWSASIDCRHTALRVKRKIKDTILKHNGLGGTHTSESNKQDCSTKALLLPDTSNNVFRNDGVLCGLLPGLTRRQNDLCLRHRTAIRYIVKGLKAAVYECRNQFHDQRWNCSASRNGFAISHLKIGSKESAYVFALSSAAVSHALARACAQGTIASCSCGLHPKRITKQFRWAGCSDNVKFANNFGRKFMDAADLTHTNDARSMMNLHNNRVGRKAISSNVHRECKCHGVSGSCVMQTCWKVVPKLEEVGLLLRKKYLHAAKVSVSSEGKTLVPRMEKIGSRSGRYLHKSEQRSILDNELVYLDDSLDYCKEDKLNDIQSPQGRECFDKCNMICCGRGHKTVRMIEEQQCNCKFIWCCEVKCDICHHIASHNFCI</sequence>
<proteinExistence type="inferred from homology"/>
<evidence type="ECO:0000256" key="17">
    <source>
        <dbReference type="ARBA" id="ARBA00023136"/>
    </source>
</evidence>
<evidence type="ECO:0000256" key="12">
    <source>
        <dbReference type="ARBA" id="ARBA00022729"/>
    </source>
</evidence>
<evidence type="ECO:0000256" key="16">
    <source>
        <dbReference type="ARBA" id="ARBA00022989"/>
    </source>
</evidence>
<dbReference type="InterPro" id="IPR003605">
    <property type="entry name" value="GS_dom"/>
</dbReference>
<evidence type="ECO:0000256" key="10">
    <source>
        <dbReference type="ARBA" id="ARBA00022687"/>
    </source>
</evidence>
<feature type="region of interest" description="Disordered" evidence="23">
    <location>
        <begin position="980"/>
        <end position="1009"/>
    </location>
</feature>
<dbReference type="PROSITE" id="PS51256">
    <property type="entry name" value="GS"/>
    <property type="match status" value="1"/>
</dbReference>
<dbReference type="InterPro" id="IPR045860">
    <property type="entry name" value="Snake_toxin-like_sf"/>
</dbReference>
<dbReference type="Pfam" id="PF00069">
    <property type="entry name" value="Pkinase"/>
    <property type="match status" value="1"/>
</dbReference>
<evidence type="ECO:0000256" key="1">
    <source>
        <dbReference type="ARBA" id="ARBA00004479"/>
    </source>
</evidence>
<feature type="compositionally biased region" description="Basic residues" evidence="23">
    <location>
        <begin position="195"/>
        <end position="213"/>
    </location>
</feature>
<dbReference type="InterPro" id="IPR011009">
    <property type="entry name" value="Kinase-like_dom_sf"/>
</dbReference>
<dbReference type="SMART" id="SM00467">
    <property type="entry name" value="GS"/>
    <property type="match status" value="1"/>
</dbReference>
<dbReference type="GO" id="GO:0043235">
    <property type="term" value="C:receptor complex"/>
    <property type="evidence" value="ECO:0007669"/>
    <property type="project" value="TreeGrafter"/>
</dbReference>
<dbReference type="InterPro" id="IPR005817">
    <property type="entry name" value="Wnt"/>
</dbReference>
<dbReference type="EMBL" id="UPTC01000462">
    <property type="protein sequence ID" value="VBB28729.1"/>
    <property type="molecule type" value="Genomic_DNA"/>
</dbReference>
<dbReference type="InterPro" id="IPR043158">
    <property type="entry name" value="Wnt_C"/>
</dbReference>
<feature type="region of interest" description="Disordered" evidence="23">
    <location>
        <begin position="166"/>
        <end position="308"/>
    </location>
</feature>
<dbReference type="GO" id="GO:0004675">
    <property type="term" value="F:transmembrane receptor protein serine/threonine kinase activity"/>
    <property type="evidence" value="ECO:0007669"/>
    <property type="project" value="InterPro"/>
</dbReference>
<evidence type="ECO:0000313" key="26">
    <source>
        <dbReference type="EMBL" id="VBB28729.1"/>
    </source>
</evidence>
<dbReference type="PROSITE" id="PS00246">
    <property type="entry name" value="WNT1"/>
    <property type="match status" value="1"/>
</dbReference>
<keyword evidence="27" id="KW-1185">Reference proteome</keyword>
<dbReference type="GO" id="GO:0005886">
    <property type="term" value="C:plasma membrane"/>
    <property type="evidence" value="ECO:0007669"/>
    <property type="project" value="TreeGrafter"/>
</dbReference>
<dbReference type="CDD" id="cd13113">
    <property type="entry name" value="Wnt"/>
    <property type="match status" value="1"/>
</dbReference>
<dbReference type="GO" id="GO:0016055">
    <property type="term" value="P:Wnt signaling pathway"/>
    <property type="evidence" value="ECO:0007669"/>
    <property type="project" value="UniProtKB-KW"/>
</dbReference>
<evidence type="ECO:0000313" key="27">
    <source>
        <dbReference type="Proteomes" id="UP000276991"/>
    </source>
</evidence>
<keyword evidence="15 21" id="KW-0067">ATP-binding</keyword>
<feature type="compositionally biased region" description="Polar residues" evidence="23">
    <location>
        <begin position="266"/>
        <end position="275"/>
    </location>
</feature>
<evidence type="ECO:0000256" key="4">
    <source>
        <dbReference type="ARBA" id="ARBA00009605"/>
    </source>
</evidence>
<dbReference type="PANTHER" id="PTHR23255:SF71">
    <property type="entry name" value="RECEPTOR PROTEIN SERINE_THREONINE KINASE"/>
    <property type="match status" value="1"/>
</dbReference>
<gene>
    <name evidence="26" type="ORF">NAV_LOCUS3559</name>
</gene>
<evidence type="ECO:0000256" key="9">
    <source>
        <dbReference type="ARBA" id="ARBA00022679"/>
    </source>
</evidence>
<dbReference type="CDD" id="cd23586">
    <property type="entry name" value="TFP_LU_ECD_sma6"/>
    <property type="match status" value="1"/>
</dbReference>
<evidence type="ECO:0000256" key="15">
    <source>
        <dbReference type="ARBA" id="ARBA00022840"/>
    </source>
</evidence>
<dbReference type="PRINTS" id="PR01349">
    <property type="entry name" value="WNTPROTEIN"/>
</dbReference>
<name>A0A498SB44_ACAVI</name>
<dbReference type="SMART" id="SM00097">
    <property type="entry name" value="WNT1"/>
    <property type="match status" value="1"/>
</dbReference>
<evidence type="ECO:0000256" key="8">
    <source>
        <dbReference type="ARBA" id="ARBA00022530"/>
    </source>
</evidence>
<dbReference type="PROSITE" id="PS50011">
    <property type="entry name" value="PROTEIN_KINASE_DOM"/>
    <property type="match status" value="1"/>
</dbReference>
<dbReference type="GO" id="GO:0005524">
    <property type="term" value="F:ATP binding"/>
    <property type="evidence" value="ECO:0007669"/>
    <property type="project" value="UniProtKB-UniRule"/>
</dbReference>
<feature type="region of interest" description="Disordered" evidence="23">
    <location>
        <begin position="123"/>
        <end position="148"/>
    </location>
</feature>
<feature type="region of interest" description="Disordered" evidence="23">
    <location>
        <begin position="1574"/>
        <end position="1594"/>
    </location>
</feature>
<dbReference type="PROSITE" id="PS00107">
    <property type="entry name" value="PROTEIN_KINASE_ATP"/>
    <property type="match status" value="1"/>
</dbReference>
<evidence type="ECO:0000256" key="5">
    <source>
        <dbReference type="ARBA" id="ARBA00022473"/>
    </source>
</evidence>
<evidence type="ECO:0000256" key="13">
    <source>
        <dbReference type="ARBA" id="ARBA00022741"/>
    </source>
</evidence>
<keyword evidence="17" id="KW-0472">Membrane</keyword>
<feature type="binding site" evidence="21">
    <location>
        <position position="1381"/>
    </location>
    <ligand>
        <name>ATP</name>
        <dbReference type="ChEBI" id="CHEBI:30616"/>
    </ligand>
</feature>
<dbReference type="SUPFAM" id="SSF56112">
    <property type="entry name" value="Protein kinase-like (PK-like)"/>
    <property type="match status" value="1"/>
</dbReference>
<keyword evidence="20" id="KW-0449">Lipoprotein</keyword>
<dbReference type="SUPFAM" id="SSF57302">
    <property type="entry name" value="Snake toxin-like"/>
    <property type="match status" value="1"/>
</dbReference>
<evidence type="ECO:0000256" key="22">
    <source>
        <dbReference type="RuleBase" id="RU003500"/>
    </source>
</evidence>
<feature type="compositionally biased region" description="Polar residues" evidence="23">
    <location>
        <begin position="132"/>
        <end position="148"/>
    </location>
</feature>
<dbReference type="GO" id="GO:0071363">
    <property type="term" value="P:cellular response to growth factor stimulus"/>
    <property type="evidence" value="ECO:0007669"/>
    <property type="project" value="TreeGrafter"/>
</dbReference>
<keyword evidence="6" id="KW-0964">Secreted</keyword>
<keyword evidence="11" id="KW-0812">Transmembrane</keyword>
<feature type="domain" description="Protein kinase" evidence="24">
    <location>
        <begin position="1353"/>
        <end position="1710"/>
    </location>
</feature>
<dbReference type="GO" id="GO:0048699">
    <property type="term" value="P:generation of neurons"/>
    <property type="evidence" value="ECO:0007669"/>
    <property type="project" value="UniProtKB-ARBA"/>
</dbReference>
<dbReference type="PANTHER" id="PTHR23255">
    <property type="entry name" value="TRANSFORMING GROWTH FACTOR-BETA RECEPTOR TYPE I AND II"/>
    <property type="match status" value="1"/>
</dbReference>
<dbReference type="Gene3D" id="3.30.200.20">
    <property type="entry name" value="Phosphorylase Kinase, domain 1"/>
    <property type="match status" value="1"/>
</dbReference>
<keyword evidence="14" id="KW-0418">Kinase</keyword>
<comment type="similarity">
    <text evidence="4">Belongs to the protein kinase superfamily. TKL Ser/Thr protein kinase family. TGFB receptor subfamily.</text>
</comment>
<keyword evidence="13 21" id="KW-0547">Nucleotide-binding</keyword>
<comment type="similarity">
    <text evidence="3 22">Belongs to the Wnt family.</text>
</comment>
<keyword evidence="16" id="KW-1133">Transmembrane helix</keyword>
<dbReference type="Proteomes" id="UP000276991">
    <property type="component" value="Unassembled WGS sequence"/>
</dbReference>
<dbReference type="InterPro" id="IPR018161">
    <property type="entry name" value="Wnt_CS"/>
</dbReference>
<feature type="domain" description="GS" evidence="25">
    <location>
        <begin position="1310"/>
        <end position="1352"/>
    </location>
</feature>
<dbReference type="Gene3D" id="1.10.510.10">
    <property type="entry name" value="Transferase(Phosphotransferase) domain 1"/>
    <property type="match status" value="1"/>
</dbReference>
<feature type="compositionally biased region" description="Low complexity" evidence="23">
    <location>
        <begin position="294"/>
        <end position="308"/>
    </location>
</feature>
<dbReference type="InterPro" id="IPR017441">
    <property type="entry name" value="Protein_kinase_ATP_BS"/>
</dbReference>
<feature type="compositionally biased region" description="Polar residues" evidence="23">
    <location>
        <begin position="980"/>
        <end position="1001"/>
    </location>
</feature>
<dbReference type="Pfam" id="PF00110">
    <property type="entry name" value="wnt"/>
    <property type="match status" value="1"/>
</dbReference>
<feature type="compositionally biased region" description="Basic and acidic residues" evidence="23">
    <location>
        <begin position="234"/>
        <end position="243"/>
    </location>
</feature>
<organism evidence="26 27">
    <name type="scientific">Acanthocheilonema viteae</name>
    <name type="common">Filarial nematode worm</name>
    <name type="synonym">Dipetalonema viteae</name>
    <dbReference type="NCBI Taxonomy" id="6277"/>
    <lineage>
        <taxon>Eukaryota</taxon>
        <taxon>Metazoa</taxon>
        <taxon>Ecdysozoa</taxon>
        <taxon>Nematoda</taxon>
        <taxon>Chromadorea</taxon>
        <taxon>Rhabditida</taxon>
        <taxon>Spirurina</taxon>
        <taxon>Spiruromorpha</taxon>
        <taxon>Filarioidea</taxon>
        <taxon>Onchocercidae</taxon>
        <taxon>Acanthocheilonema</taxon>
    </lineage>
</organism>
<keyword evidence="5 22" id="KW-0217">Developmental protein</keyword>
<keyword evidence="8" id="KW-0272">Extracellular matrix</keyword>
<dbReference type="Gene3D" id="2.10.60.10">
    <property type="entry name" value="CD59"/>
    <property type="match status" value="1"/>
</dbReference>
<evidence type="ECO:0000256" key="18">
    <source>
        <dbReference type="ARBA" id="ARBA00023157"/>
    </source>
</evidence>
<evidence type="ECO:0000256" key="2">
    <source>
        <dbReference type="ARBA" id="ARBA00004498"/>
    </source>
</evidence>
<evidence type="ECO:0000256" key="14">
    <source>
        <dbReference type="ARBA" id="ARBA00022777"/>
    </source>
</evidence>
<keyword evidence="10 22" id="KW-0879">Wnt signaling pathway</keyword>
<reference evidence="26 27" key="1">
    <citation type="submission" date="2018-08" db="EMBL/GenBank/DDBJ databases">
        <authorList>
            <person name="Laetsch R D."/>
            <person name="Stevens L."/>
            <person name="Kumar S."/>
            <person name="Blaxter L. M."/>
        </authorList>
    </citation>
    <scope>NUCLEOTIDE SEQUENCE [LARGE SCALE GENOMIC DNA]</scope>
</reference>
<comment type="function">
    <text evidence="22">Ligand for members of the frizzled family of seven transmembrane receptors.</text>
</comment>
<dbReference type="STRING" id="6277.A0A498SB44"/>
<evidence type="ECO:0000256" key="20">
    <source>
        <dbReference type="ARBA" id="ARBA00023288"/>
    </source>
</evidence>
<dbReference type="GO" id="GO:0005576">
    <property type="term" value="C:extracellular region"/>
    <property type="evidence" value="ECO:0007669"/>
    <property type="project" value="InterPro"/>
</dbReference>
<evidence type="ECO:0000256" key="11">
    <source>
        <dbReference type="ARBA" id="ARBA00022692"/>
    </source>
</evidence>
<evidence type="ECO:0000256" key="6">
    <source>
        <dbReference type="ARBA" id="ARBA00022525"/>
    </source>
</evidence>
<keyword evidence="18" id="KW-1015">Disulfide bond</keyword>
<keyword evidence="9" id="KW-0808">Transferase</keyword>
<keyword evidence="12" id="KW-0732">Signal</keyword>
<evidence type="ECO:0000259" key="24">
    <source>
        <dbReference type="PROSITE" id="PS50011"/>
    </source>
</evidence>